<sequence length="366" mass="42279">MYLNYKDGKLKHAIMGELAKKHNDDRHTITRIWKLVHEAIQTAQSPNLKPNYKGKPTSLDIDFDKVSATPLVQRMNMYSLSKVIVYSKSTIQRLVKKGKIRSHSNAIKPFLTDQNMKVRVMPINLTFECMYNYVHIDEKWYYTTRTSQRYNLLPEEENPHRTCKSKRFITKIMFMAAVARPTYRFDGACVFDRKIGIFSFTNQMSAQRASKSRHRGVLQTKAIDKITKQVTRECLITKVIPAIKEKWPANGSKYVIIQQDNVKPRISNDAHEFQNASNSDGFHIQLQNQPPISPDLNINDLDAPTTVEELVDVVLKAFDETNHRTMTYVWLSLMYCMNEILVDRGNNKYKLPHVGKTRLAGLGLLP</sequence>
<organism evidence="1 2">
    <name type="scientific">Saponaria officinalis</name>
    <name type="common">Common soapwort</name>
    <name type="synonym">Lychnis saponaria</name>
    <dbReference type="NCBI Taxonomy" id="3572"/>
    <lineage>
        <taxon>Eukaryota</taxon>
        <taxon>Viridiplantae</taxon>
        <taxon>Streptophyta</taxon>
        <taxon>Embryophyta</taxon>
        <taxon>Tracheophyta</taxon>
        <taxon>Spermatophyta</taxon>
        <taxon>Magnoliopsida</taxon>
        <taxon>eudicotyledons</taxon>
        <taxon>Gunneridae</taxon>
        <taxon>Pentapetalae</taxon>
        <taxon>Caryophyllales</taxon>
        <taxon>Caryophyllaceae</taxon>
        <taxon>Caryophylleae</taxon>
        <taxon>Saponaria</taxon>
    </lineage>
</organism>
<evidence type="ECO:0008006" key="3">
    <source>
        <dbReference type="Google" id="ProtNLM"/>
    </source>
</evidence>
<dbReference type="GO" id="GO:0003676">
    <property type="term" value="F:nucleic acid binding"/>
    <property type="evidence" value="ECO:0007669"/>
    <property type="project" value="InterPro"/>
</dbReference>
<dbReference type="PANTHER" id="PTHR47169:SF2">
    <property type="entry name" value="OS01G0541250 PROTEIN"/>
    <property type="match status" value="1"/>
</dbReference>
<dbReference type="Gene3D" id="3.30.420.10">
    <property type="entry name" value="Ribonuclease H-like superfamily/Ribonuclease H"/>
    <property type="match status" value="1"/>
</dbReference>
<dbReference type="PANTHER" id="PTHR47169">
    <property type="entry name" value="OS01G0541250 PROTEIN"/>
    <property type="match status" value="1"/>
</dbReference>
<name>A0AAW1IJ76_SAPOF</name>
<dbReference type="Proteomes" id="UP001443914">
    <property type="component" value="Unassembled WGS sequence"/>
</dbReference>
<evidence type="ECO:0000313" key="1">
    <source>
        <dbReference type="EMBL" id="KAK9690064.1"/>
    </source>
</evidence>
<protein>
    <recommendedName>
        <fullName evidence="3">Transposase</fullName>
    </recommendedName>
</protein>
<dbReference type="InterPro" id="IPR036397">
    <property type="entry name" value="RNaseH_sf"/>
</dbReference>
<keyword evidence="2" id="KW-1185">Reference proteome</keyword>
<proteinExistence type="predicted"/>
<comment type="caution">
    <text evidence="1">The sequence shown here is derived from an EMBL/GenBank/DDBJ whole genome shotgun (WGS) entry which is preliminary data.</text>
</comment>
<accession>A0AAW1IJ76</accession>
<dbReference type="EMBL" id="JBDFQZ010000009">
    <property type="protein sequence ID" value="KAK9690064.1"/>
    <property type="molecule type" value="Genomic_DNA"/>
</dbReference>
<reference evidence="1" key="1">
    <citation type="submission" date="2024-03" db="EMBL/GenBank/DDBJ databases">
        <title>WGS assembly of Saponaria officinalis var. Norfolk2.</title>
        <authorList>
            <person name="Jenkins J."/>
            <person name="Shu S."/>
            <person name="Grimwood J."/>
            <person name="Barry K."/>
            <person name="Goodstein D."/>
            <person name="Schmutz J."/>
            <person name="Leebens-Mack J."/>
            <person name="Osbourn A."/>
        </authorList>
    </citation>
    <scope>NUCLEOTIDE SEQUENCE [LARGE SCALE GENOMIC DNA]</scope>
    <source>
        <strain evidence="1">JIC</strain>
    </source>
</reference>
<gene>
    <name evidence="1" type="ORF">RND81_09G102100</name>
</gene>
<evidence type="ECO:0000313" key="2">
    <source>
        <dbReference type="Proteomes" id="UP001443914"/>
    </source>
</evidence>
<dbReference type="AlphaFoldDB" id="A0AAW1IJ76"/>